<evidence type="ECO:0000256" key="10">
    <source>
        <dbReference type="ARBA" id="ARBA00023136"/>
    </source>
</evidence>
<dbReference type="Pfam" id="PF02518">
    <property type="entry name" value="HATPase_c"/>
    <property type="match status" value="1"/>
</dbReference>
<dbReference type="SMART" id="SM00304">
    <property type="entry name" value="HAMP"/>
    <property type="match status" value="1"/>
</dbReference>
<dbReference type="InterPro" id="IPR050428">
    <property type="entry name" value="TCS_sensor_his_kinase"/>
</dbReference>
<dbReference type="CDD" id="cd00082">
    <property type="entry name" value="HisKA"/>
    <property type="match status" value="1"/>
</dbReference>
<dbReference type="InterPro" id="IPR005467">
    <property type="entry name" value="His_kinase_dom"/>
</dbReference>
<sequence length="407" mass="44348">MARLLPILLRRPRPTVRARLAALYGGLFLATGTTLVAIVYLLLRKLVYAKHHRMMLSEEAKRSLAAEKTPGKTPSTSGAEAQLNDLAQATADVRDEMLRNLLIVSVVSLAVLALLTVLLSWWLVGRALRPLRRIVATARRLSVENLDERIALSGPDDELKELADTFDDMLARLEDAYAGQRRFVANASHELRTPLAIQRAAIQIGLADPAPEPIAKVREELLVANRRTERLIEGLLLLAQSEPELTHREPVALDRLASEVAERQAEYARAAGVRIDVDVQPTEVAGDPVLLAPLIENLVQNAVRYNRSGGSVRISVSPYDGVRVRNTGPAVPEDEIPELFEPFRRGGLRRTRSGDGAGLGLSIVRAIARAHHGTVSARPNPGGGLEVEVRLPVSTPAAVESKGVLLR</sequence>
<keyword evidence="4" id="KW-0597">Phosphoprotein</keyword>
<keyword evidence="10 12" id="KW-0472">Membrane</keyword>
<dbReference type="InterPro" id="IPR036890">
    <property type="entry name" value="HATPase_C_sf"/>
</dbReference>
<name>A0A927MAM2_9ACTN</name>
<evidence type="ECO:0000256" key="5">
    <source>
        <dbReference type="ARBA" id="ARBA00022679"/>
    </source>
</evidence>
<keyword evidence="6 12" id="KW-0812">Transmembrane</keyword>
<dbReference type="PANTHER" id="PTHR45436">
    <property type="entry name" value="SENSOR HISTIDINE KINASE YKOH"/>
    <property type="match status" value="1"/>
</dbReference>
<evidence type="ECO:0000313" key="16">
    <source>
        <dbReference type="Proteomes" id="UP000649753"/>
    </source>
</evidence>
<evidence type="ECO:0000256" key="1">
    <source>
        <dbReference type="ARBA" id="ARBA00000085"/>
    </source>
</evidence>
<feature type="domain" description="HAMP" evidence="14">
    <location>
        <begin position="125"/>
        <end position="178"/>
    </location>
</feature>
<dbReference type="InterPro" id="IPR003660">
    <property type="entry name" value="HAMP_dom"/>
</dbReference>
<protein>
    <recommendedName>
        <fullName evidence="3">histidine kinase</fullName>
        <ecNumber evidence="3">2.7.13.3</ecNumber>
    </recommendedName>
</protein>
<dbReference type="Pfam" id="PF00672">
    <property type="entry name" value="HAMP"/>
    <property type="match status" value="1"/>
</dbReference>
<proteinExistence type="predicted"/>
<reference evidence="15" key="1">
    <citation type="submission" date="2020-10" db="EMBL/GenBank/DDBJ databases">
        <title>Sequencing the genomes of 1000 actinobacteria strains.</title>
        <authorList>
            <person name="Klenk H.-P."/>
        </authorList>
    </citation>
    <scope>NUCLEOTIDE SEQUENCE</scope>
    <source>
        <strain evidence="15">DSM 46832</strain>
    </source>
</reference>
<accession>A0A927MAM2</accession>
<organism evidence="15 16">
    <name type="scientific">Plantactinospora soyae</name>
    <dbReference type="NCBI Taxonomy" id="1544732"/>
    <lineage>
        <taxon>Bacteria</taxon>
        <taxon>Bacillati</taxon>
        <taxon>Actinomycetota</taxon>
        <taxon>Actinomycetes</taxon>
        <taxon>Micromonosporales</taxon>
        <taxon>Micromonosporaceae</taxon>
        <taxon>Plantactinospora</taxon>
    </lineage>
</organism>
<evidence type="ECO:0000256" key="2">
    <source>
        <dbReference type="ARBA" id="ARBA00004236"/>
    </source>
</evidence>
<evidence type="ECO:0000259" key="14">
    <source>
        <dbReference type="PROSITE" id="PS50885"/>
    </source>
</evidence>
<dbReference type="Pfam" id="PF00512">
    <property type="entry name" value="HisKA"/>
    <property type="match status" value="1"/>
</dbReference>
<comment type="catalytic activity">
    <reaction evidence="1">
        <text>ATP + protein L-histidine = ADP + protein N-phospho-L-histidine.</text>
        <dbReference type="EC" id="2.7.13.3"/>
    </reaction>
</comment>
<keyword evidence="5" id="KW-0808">Transferase</keyword>
<keyword evidence="16" id="KW-1185">Reference proteome</keyword>
<dbReference type="EC" id="2.7.13.3" evidence="3"/>
<evidence type="ECO:0000313" key="15">
    <source>
        <dbReference type="EMBL" id="MBE1491062.1"/>
    </source>
</evidence>
<dbReference type="Gene3D" id="1.10.287.130">
    <property type="match status" value="1"/>
</dbReference>
<evidence type="ECO:0000256" key="4">
    <source>
        <dbReference type="ARBA" id="ARBA00022553"/>
    </source>
</evidence>
<dbReference type="Proteomes" id="UP000649753">
    <property type="component" value="Unassembled WGS sequence"/>
</dbReference>
<dbReference type="PANTHER" id="PTHR45436:SF5">
    <property type="entry name" value="SENSOR HISTIDINE KINASE TRCS"/>
    <property type="match status" value="1"/>
</dbReference>
<dbReference type="SMART" id="SM00387">
    <property type="entry name" value="HATPase_c"/>
    <property type="match status" value="1"/>
</dbReference>
<dbReference type="GO" id="GO:0005886">
    <property type="term" value="C:plasma membrane"/>
    <property type="evidence" value="ECO:0007669"/>
    <property type="project" value="UniProtKB-SubCell"/>
</dbReference>
<dbReference type="RefSeq" id="WP_192770215.1">
    <property type="nucleotide sequence ID" value="NZ_JADBEB010000001.1"/>
</dbReference>
<comment type="subcellular location">
    <subcellularLocation>
        <location evidence="2">Cell membrane</location>
    </subcellularLocation>
</comment>
<dbReference type="SUPFAM" id="SSF158472">
    <property type="entry name" value="HAMP domain-like"/>
    <property type="match status" value="1"/>
</dbReference>
<dbReference type="AlphaFoldDB" id="A0A927MAM2"/>
<dbReference type="InterPro" id="IPR036097">
    <property type="entry name" value="HisK_dim/P_sf"/>
</dbReference>
<evidence type="ECO:0000256" key="9">
    <source>
        <dbReference type="ARBA" id="ARBA00023012"/>
    </source>
</evidence>
<keyword evidence="8 12" id="KW-1133">Transmembrane helix</keyword>
<dbReference type="SUPFAM" id="SSF55874">
    <property type="entry name" value="ATPase domain of HSP90 chaperone/DNA topoisomerase II/histidine kinase"/>
    <property type="match status" value="1"/>
</dbReference>
<gene>
    <name evidence="15" type="ORF">H4W31_006700</name>
</gene>
<keyword evidence="7 15" id="KW-0418">Kinase</keyword>
<evidence type="ECO:0000256" key="7">
    <source>
        <dbReference type="ARBA" id="ARBA00022777"/>
    </source>
</evidence>
<comment type="caution">
    <text evidence="15">The sequence shown here is derived from an EMBL/GenBank/DDBJ whole genome shotgun (WGS) entry which is preliminary data.</text>
</comment>
<feature type="domain" description="Histidine kinase" evidence="13">
    <location>
        <begin position="186"/>
        <end position="395"/>
    </location>
</feature>
<evidence type="ECO:0000256" key="8">
    <source>
        <dbReference type="ARBA" id="ARBA00022989"/>
    </source>
</evidence>
<keyword evidence="9" id="KW-0902">Two-component regulatory system</keyword>
<dbReference type="InterPro" id="IPR004358">
    <property type="entry name" value="Sig_transdc_His_kin-like_C"/>
</dbReference>
<dbReference type="PRINTS" id="PR00344">
    <property type="entry name" value="BCTRLSENSOR"/>
</dbReference>
<dbReference type="EMBL" id="JADBEB010000001">
    <property type="protein sequence ID" value="MBE1491062.1"/>
    <property type="molecule type" value="Genomic_DNA"/>
</dbReference>
<dbReference type="SMART" id="SM00388">
    <property type="entry name" value="HisKA"/>
    <property type="match status" value="1"/>
</dbReference>
<dbReference type="Gene3D" id="6.10.340.10">
    <property type="match status" value="1"/>
</dbReference>
<dbReference type="InterPro" id="IPR003661">
    <property type="entry name" value="HisK_dim/P_dom"/>
</dbReference>
<evidence type="ECO:0000259" key="13">
    <source>
        <dbReference type="PROSITE" id="PS50109"/>
    </source>
</evidence>
<dbReference type="PROSITE" id="PS50109">
    <property type="entry name" value="HIS_KIN"/>
    <property type="match status" value="1"/>
</dbReference>
<dbReference type="SUPFAM" id="SSF47384">
    <property type="entry name" value="Homodimeric domain of signal transducing histidine kinase"/>
    <property type="match status" value="1"/>
</dbReference>
<dbReference type="InterPro" id="IPR003594">
    <property type="entry name" value="HATPase_dom"/>
</dbReference>
<feature type="transmembrane region" description="Helical" evidence="12">
    <location>
        <begin position="21"/>
        <end position="43"/>
    </location>
</feature>
<evidence type="ECO:0000256" key="11">
    <source>
        <dbReference type="SAM" id="MobiDB-lite"/>
    </source>
</evidence>
<dbReference type="Gene3D" id="3.30.565.10">
    <property type="entry name" value="Histidine kinase-like ATPase, C-terminal domain"/>
    <property type="match status" value="1"/>
</dbReference>
<dbReference type="GO" id="GO:0000155">
    <property type="term" value="F:phosphorelay sensor kinase activity"/>
    <property type="evidence" value="ECO:0007669"/>
    <property type="project" value="InterPro"/>
</dbReference>
<dbReference type="CDD" id="cd06225">
    <property type="entry name" value="HAMP"/>
    <property type="match status" value="1"/>
</dbReference>
<evidence type="ECO:0000256" key="12">
    <source>
        <dbReference type="SAM" id="Phobius"/>
    </source>
</evidence>
<feature type="transmembrane region" description="Helical" evidence="12">
    <location>
        <begin position="101"/>
        <end position="124"/>
    </location>
</feature>
<evidence type="ECO:0000256" key="3">
    <source>
        <dbReference type="ARBA" id="ARBA00012438"/>
    </source>
</evidence>
<evidence type="ECO:0000256" key="6">
    <source>
        <dbReference type="ARBA" id="ARBA00022692"/>
    </source>
</evidence>
<feature type="region of interest" description="Disordered" evidence="11">
    <location>
        <begin position="60"/>
        <end position="81"/>
    </location>
</feature>
<dbReference type="PROSITE" id="PS50885">
    <property type="entry name" value="HAMP"/>
    <property type="match status" value="1"/>
</dbReference>